<reference evidence="3" key="1">
    <citation type="journal article" date="2019" name="Int. J. Syst. Evol. Microbiol.">
        <title>The Global Catalogue of Microorganisms (GCM) 10K type strain sequencing project: providing services to taxonomists for standard genome sequencing and annotation.</title>
        <authorList>
            <consortium name="The Broad Institute Genomics Platform"/>
            <consortium name="The Broad Institute Genome Sequencing Center for Infectious Disease"/>
            <person name="Wu L."/>
            <person name="Ma J."/>
        </authorList>
    </citation>
    <scope>NUCLEOTIDE SEQUENCE [LARGE SCALE GENOMIC DNA]</scope>
    <source>
        <strain evidence="3">CGMCC 1.18575</strain>
    </source>
</reference>
<dbReference type="PANTHER" id="PTHR39179">
    <property type="entry name" value="SPORE COAT PROTEIN I"/>
    <property type="match status" value="1"/>
</dbReference>
<accession>A0ABW0HY54</accession>
<keyword evidence="3" id="KW-1185">Reference proteome</keyword>
<organism evidence="2 3">
    <name type="scientific">Cohnella soli</name>
    <dbReference type="NCBI Taxonomy" id="425005"/>
    <lineage>
        <taxon>Bacteria</taxon>
        <taxon>Bacillati</taxon>
        <taxon>Bacillota</taxon>
        <taxon>Bacilli</taxon>
        <taxon>Bacillales</taxon>
        <taxon>Paenibacillaceae</taxon>
        <taxon>Cohnella</taxon>
    </lineage>
</organism>
<dbReference type="PANTHER" id="PTHR39179:SF3">
    <property type="entry name" value="COTS-RELATED PROTEIN"/>
    <property type="match status" value="1"/>
</dbReference>
<dbReference type="InterPro" id="IPR011009">
    <property type="entry name" value="Kinase-like_dom_sf"/>
</dbReference>
<dbReference type="Pfam" id="PF01636">
    <property type="entry name" value="APH"/>
    <property type="match status" value="1"/>
</dbReference>
<evidence type="ECO:0000313" key="3">
    <source>
        <dbReference type="Proteomes" id="UP001596113"/>
    </source>
</evidence>
<dbReference type="InterPro" id="IPR047175">
    <property type="entry name" value="CotS-like"/>
</dbReference>
<feature type="domain" description="Aminoglycoside phosphotransferase" evidence="1">
    <location>
        <begin position="30"/>
        <end position="202"/>
    </location>
</feature>
<dbReference type="SUPFAM" id="SSF56112">
    <property type="entry name" value="Protein kinase-like (PK-like)"/>
    <property type="match status" value="1"/>
</dbReference>
<comment type="caution">
    <text evidence="2">The sequence shown here is derived from an EMBL/GenBank/DDBJ whole genome shotgun (WGS) entry which is preliminary data.</text>
</comment>
<evidence type="ECO:0000313" key="2">
    <source>
        <dbReference type="EMBL" id="MFC5406180.1"/>
    </source>
</evidence>
<name>A0ABW0HY54_9BACL</name>
<dbReference type="EMBL" id="JBHSMI010000052">
    <property type="protein sequence ID" value="MFC5406180.1"/>
    <property type="molecule type" value="Genomic_DNA"/>
</dbReference>
<gene>
    <name evidence="2" type="ORF">ACFPOF_25860</name>
</gene>
<sequence length="252" mass="29110">MPVPVGRLRWIDRVLLRIRRKGSLLAWRDPNTLEGRKPYVTSRKGEHYVLTPWISRRKPSPRTLSDMRACGIVLARFHKAGRAGLKGKIAYSEIGTWYSTLRNRESYIKNKMGTARRNGFSPPISRFIKQRGSEILRYSNKAKALLRDSGYHTYRHNPRKHGVLCHGDGGPSNFIITDKGTYLIDFETVHVDLRVYDLYRVTVGFRNFIRTISSLFVRGCSSRSQHILCFAPLNDFRLQKNGYSGRLNPKEK</sequence>
<proteinExistence type="predicted"/>
<evidence type="ECO:0000259" key="1">
    <source>
        <dbReference type="Pfam" id="PF01636"/>
    </source>
</evidence>
<dbReference type="Proteomes" id="UP001596113">
    <property type="component" value="Unassembled WGS sequence"/>
</dbReference>
<dbReference type="RefSeq" id="WP_378138546.1">
    <property type="nucleotide sequence ID" value="NZ_JBHSMI010000052.1"/>
</dbReference>
<dbReference type="InterPro" id="IPR002575">
    <property type="entry name" value="Aminoglycoside_PTrfase"/>
</dbReference>
<protein>
    <submittedName>
        <fullName evidence="2">Phosphotransferase</fullName>
    </submittedName>
</protein>
<dbReference type="Gene3D" id="3.90.1200.10">
    <property type="match status" value="1"/>
</dbReference>